<sequence length="74" mass="8244">MMAPIIPQKENECKGLYLPDGVYAVMAPGPGNSAGEEYLLVCLYFCHYAKTYPYFLSQRTIFNCNSNIDGALKV</sequence>
<reference evidence="1" key="1">
    <citation type="submission" date="2019-01" db="EMBL/GenBank/DDBJ databases">
        <authorList>
            <consortium name="Genoscope - CEA"/>
            <person name="William W."/>
        </authorList>
    </citation>
    <scope>NUCLEOTIDE SEQUENCE</scope>
    <source>
        <strain evidence="1">CR-1</strain>
    </source>
</reference>
<evidence type="ECO:0000313" key="1">
    <source>
        <dbReference type="EMBL" id="VEN74072.1"/>
    </source>
</evidence>
<accession>A0A484HFS9</accession>
<gene>
    <name evidence="1" type="ORF">EPICR_30002</name>
</gene>
<name>A0A484HFS9_9BACT</name>
<protein>
    <submittedName>
        <fullName evidence="1">Uncharacterized protein</fullName>
    </submittedName>
</protein>
<dbReference type="AlphaFoldDB" id="A0A484HFS9"/>
<dbReference type="EMBL" id="CAACVI010000023">
    <property type="protein sequence ID" value="VEN74072.1"/>
    <property type="molecule type" value="Genomic_DNA"/>
</dbReference>
<organism evidence="1">
    <name type="scientific">uncultured Desulfobacteraceae bacterium</name>
    <dbReference type="NCBI Taxonomy" id="218296"/>
    <lineage>
        <taxon>Bacteria</taxon>
        <taxon>Pseudomonadati</taxon>
        <taxon>Thermodesulfobacteriota</taxon>
        <taxon>Desulfobacteria</taxon>
        <taxon>Desulfobacterales</taxon>
        <taxon>Desulfobacteraceae</taxon>
        <taxon>environmental samples</taxon>
    </lineage>
</organism>
<proteinExistence type="predicted"/>